<proteinExistence type="predicted"/>
<keyword evidence="1" id="KW-1133">Transmembrane helix</keyword>
<feature type="transmembrane region" description="Helical" evidence="1">
    <location>
        <begin position="6"/>
        <end position="31"/>
    </location>
</feature>
<feature type="non-terminal residue" evidence="2">
    <location>
        <position position="1"/>
    </location>
</feature>
<accession>A0A0V0H546</accession>
<dbReference type="AlphaFoldDB" id="A0A0V0H546"/>
<sequence length="83" mass="9510">ENTPNLTAVLPFCASVILFNSNFLCCMFTTIRLKDILIYSRVAIFRLKHKIRIKRTLLCAIVESLISIISYYLKKSGSLLKNI</sequence>
<dbReference type="EMBL" id="GEDG01025469">
    <property type="protein sequence ID" value="JAP15226.1"/>
    <property type="molecule type" value="Transcribed_RNA"/>
</dbReference>
<evidence type="ECO:0000313" key="2">
    <source>
        <dbReference type="EMBL" id="JAP15226.1"/>
    </source>
</evidence>
<keyword evidence="1" id="KW-0812">Transmembrane</keyword>
<reference evidence="2" key="1">
    <citation type="submission" date="2015-12" db="EMBL/GenBank/DDBJ databases">
        <title>Gene expression during late stages of embryo sac development: a critical building block for successful pollen-pistil interactions.</title>
        <authorList>
            <person name="Liu Y."/>
            <person name="Joly V."/>
            <person name="Sabar M."/>
            <person name="Matton D.P."/>
        </authorList>
    </citation>
    <scope>NUCLEOTIDE SEQUENCE</scope>
</reference>
<organism evidence="2">
    <name type="scientific">Solanum chacoense</name>
    <name type="common">Chaco potato</name>
    <dbReference type="NCBI Taxonomy" id="4108"/>
    <lineage>
        <taxon>Eukaryota</taxon>
        <taxon>Viridiplantae</taxon>
        <taxon>Streptophyta</taxon>
        <taxon>Embryophyta</taxon>
        <taxon>Tracheophyta</taxon>
        <taxon>Spermatophyta</taxon>
        <taxon>Magnoliopsida</taxon>
        <taxon>eudicotyledons</taxon>
        <taxon>Gunneridae</taxon>
        <taxon>Pentapetalae</taxon>
        <taxon>asterids</taxon>
        <taxon>lamiids</taxon>
        <taxon>Solanales</taxon>
        <taxon>Solanaceae</taxon>
        <taxon>Solanoideae</taxon>
        <taxon>Solaneae</taxon>
        <taxon>Solanum</taxon>
    </lineage>
</organism>
<feature type="transmembrane region" description="Helical" evidence="1">
    <location>
        <begin position="56"/>
        <end position="73"/>
    </location>
</feature>
<evidence type="ECO:0000256" key="1">
    <source>
        <dbReference type="SAM" id="Phobius"/>
    </source>
</evidence>
<keyword evidence="1" id="KW-0472">Membrane</keyword>
<name>A0A0V0H546_SOLCH</name>
<protein>
    <submittedName>
        <fullName evidence="2">Putative ovule protein</fullName>
    </submittedName>
</protein>